<dbReference type="GO" id="GO:0140359">
    <property type="term" value="F:ABC-type transporter activity"/>
    <property type="evidence" value="ECO:0007669"/>
    <property type="project" value="InterPro"/>
</dbReference>
<evidence type="ECO:0000256" key="3">
    <source>
        <dbReference type="ARBA" id="ARBA00022448"/>
    </source>
</evidence>
<evidence type="ECO:0000256" key="8">
    <source>
        <dbReference type="ARBA" id="ARBA00023136"/>
    </source>
</evidence>
<evidence type="ECO:0000256" key="2">
    <source>
        <dbReference type="ARBA" id="ARBA00007783"/>
    </source>
</evidence>
<comment type="caution">
    <text evidence="12">The sequence shown here is derived from an EMBL/GenBank/DDBJ whole genome shotgun (WGS) entry which is preliminary data.</text>
</comment>
<dbReference type="GeneID" id="35867589"/>
<keyword evidence="7 10" id="KW-1133">Transmembrane helix</keyword>
<dbReference type="Proteomes" id="UP000235122">
    <property type="component" value="Unassembled WGS sequence"/>
</dbReference>
<evidence type="ECO:0000256" key="10">
    <source>
        <dbReference type="RuleBase" id="RU361157"/>
    </source>
</evidence>
<feature type="transmembrane region" description="Helical" evidence="10">
    <location>
        <begin position="220"/>
        <end position="241"/>
    </location>
</feature>
<proteinExistence type="inferred from homology"/>
<dbReference type="PRINTS" id="PR00164">
    <property type="entry name" value="ABC2TRNSPORT"/>
</dbReference>
<comment type="subcellular location">
    <subcellularLocation>
        <location evidence="1">Cell inner membrane</location>
        <topology evidence="1">Multi-pass membrane protein</topology>
    </subcellularLocation>
    <subcellularLocation>
        <location evidence="10">Cell membrane</location>
        <topology evidence="10">Multi-pass membrane protein</topology>
    </subcellularLocation>
</comment>
<dbReference type="AlphaFoldDB" id="A0A2I1INW2"/>
<keyword evidence="9" id="KW-0046">Antibiotic resistance</keyword>
<dbReference type="EMBL" id="PKKO01000002">
    <property type="protein sequence ID" value="PKY72815.1"/>
    <property type="molecule type" value="Genomic_DNA"/>
</dbReference>
<gene>
    <name evidence="12" type="ORF">CYJ19_04030</name>
</gene>
<dbReference type="GO" id="GO:0046677">
    <property type="term" value="P:response to antibiotic"/>
    <property type="evidence" value="ECO:0007669"/>
    <property type="project" value="UniProtKB-KW"/>
</dbReference>
<dbReference type="PANTHER" id="PTHR30413">
    <property type="entry name" value="INNER MEMBRANE TRANSPORT PERMEASE"/>
    <property type="match status" value="1"/>
</dbReference>
<keyword evidence="13" id="KW-1185">Reference proteome</keyword>
<evidence type="ECO:0000313" key="13">
    <source>
        <dbReference type="Proteomes" id="UP000235122"/>
    </source>
</evidence>
<accession>A0A2I1INW2</accession>
<keyword evidence="5" id="KW-0997">Cell inner membrane</keyword>
<dbReference type="InterPro" id="IPR013525">
    <property type="entry name" value="ABC2_TM"/>
</dbReference>
<feature type="domain" description="ABC transmembrane type-2" evidence="11">
    <location>
        <begin position="45"/>
        <end position="281"/>
    </location>
</feature>
<feature type="transmembrane region" description="Helical" evidence="10">
    <location>
        <begin position="44"/>
        <end position="63"/>
    </location>
</feature>
<keyword evidence="8 10" id="KW-0472">Membrane</keyword>
<dbReference type="PANTHER" id="PTHR30413:SF8">
    <property type="entry name" value="TRANSPORT PERMEASE PROTEIN"/>
    <property type="match status" value="1"/>
</dbReference>
<evidence type="ECO:0000256" key="1">
    <source>
        <dbReference type="ARBA" id="ARBA00004429"/>
    </source>
</evidence>
<sequence>MTAKTADGFTIPGRSKGLVQALKQRYLLNLIVHKELRVRYRGSILGMLWSYAKPATQFIVFYVAIGKFMGMNRAITNYVVYMFAGVVVVNYFSEIFGNATRSIVQNTALVKKIYLPRELFPLSSVWVAMVHMFPQVLILVVGALIYGWRPGPLNILAALVGFAIITIFALGLGLFAGALNVMYRDAENFVDLLLMIATWASPVLYRWEMVSNVFEGPARWFWYLYQINPITPVVELFHYAFWLPTAGVTDPMPPHMGIWTLVAGVVSLAFLGLGEATFRRFDGKFAQEL</sequence>
<dbReference type="Pfam" id="PF01061">
    <property type="entry name" value="ABC2_membrane"/>
    <property type="match status" value="1"/>
</dbReference>
<feature type="transmembrane region" description="Helical" evidence="10">
    <location>
        <begin position="155"/>
        <end position="183"/>
    </location>
</feature>
<evidence type="ECO:0000259" key="11">
    <source>
        <dbReference type="PROSITE" id="PS51012"/>
    </source>
</evidence>
<evidence type="ECO:0000256" key="7">
    <source>
        <dbReference type="ARBA" id="ARBA00022989"/>
    </source>
</evidence>
<keyword evidence="4 10" id="KW-1003">Cell membrane</keyword>
<reference evidence="12 13" key="1">
    <citation type="submission" date="2017-12" db="EMBL/GenBank/DDBJ databases">
        <title>Phylogenetic diversity of female urinary microbiome.</title>
        <authorList>
            <person name="Thomas-White K."/>
            <person name="Wolfe A.J."/>
        </authorList>
    </citation>
    <scope>NUCLEOTIDE SEQUENCE [LARGE SCALE GENOMIC DNA]</scope>
    <source>
        <strain evidence="12 13">UMB0402</strain>
    </source>
</reference>
<protein>
    <recommendedName>
        <fullName evidence="10">Transport permease protein</fullName>
    </recommendedName>
</protein>
<feature type="transmembrane region" description="Helical" evidence="10">
    <location>
        <begin position="256"/>
        <end position="274"/>
    </location>
</feature>
<name>A0A2I1INW2_9ACTO</name>
<evidence type="ECO:0000256" key="6">
    <source>
        <dbReference type="ARBA" id="ARBA00022692"/>
    </source>
</evidence>
<dbReference type="PROSITE" id="PS51012">
    <property type="entry name" value="ABC_TM2"/>
    <property type="match status" value="1"/>
</dbReference>
<dbReference type="GO" id="GO:0015920">
    <property type="term" value="P:lipopolysaccharide transport"/>
    <property type="evidence" value="ECO:0007669"/>
    <property type="project" value="TreeGrafter"/>
</dbReference>
<keyword evidence="3 10" id="KW-0813">Transport</keyword>
<dbReference type="InterPro" id="IPR000412">
    <property type="entry name" value="ABC_2_transport"/>
</dbReference>
<feature type="transmembrane region" description="Helical" evidence="10">
    <location>
        <begin position="125"/>
        <end position="148"/>
    </location>
</feature>
<keyword evidence="6 10" id="KW-0812">Transmembrane</keyword>
<feature type="transmembrane region" description="Helical" evidence="10">
    <location>
        <begin position="189"/>
        <end position="208"/>
    </location>
</feature>
<organism evidence="12 13">
    <name type="scientific">Winkia neuii</name>
    <dbReference type="NCBI Taxonomy" id="33007"/>
    <lineage>
        <taxon>Bacteria</taxon>
        <taxon>Bacillati</taxon>
        <taxon>Actinomycetota</taxon>
        <taxon>Actinomycetes</taxon>
        <taxon>Actinomycetales</taxon>
        <taxon>Actinomycetaceae</taxon>
        <taxon>Winkia</taxon>
    </lineage>
</organism>
<feature type="transmembrane region" description="Helical" evidence="10">
    <location>
        <begin position="75"/>
        <end position="93"/>
    </location>
</feature>
<evidence type="ECO:0000256" key="4">
    <source>
        <dbReference type="ARBA" id="ARBA00022475"/>
    </source>
</evidence>
<dbReference type="RefSeq" id="WP_024330961.1">
    <property type="nucleotide sequence ID" value="NZ_JASOXK010000002.1"/>
</dbReference>
<evidence type="ECO:0000313" key="12">
    <source>
        <dbReference type="EMBL" id="PKY72815.1"/>
    </source>
</evidence>
<evidence type="ECO:0000256" key="9">
    <source>
        <dbReference type="ARBA" id="ARBA00023251"/>
    </source>
</evidence>
<comment type="similarity">
    <text evidence="2 10">Belongs to the ABC-2 integral membrane protein family.</text>
</comment>
<dbReference type="GO" id="GO:0043190">
    <property type="term" value="C:ATP-binding cassette (ABC) transporter complex"/>
    <property type="evidence" value="ECO:0007669"/>
    <property type="project" value="InterPro"/>
</dbReference>
<dbReference type="STRING" id="33007.HMPREF3198_01419"/>
<dbReference type="InterPro" id="IPR047817">
    <property type="entry name" value="ABC2_TM_bact-type"/>
</dbReference>
<evidence type="ECO:0000256" key="5">
    <source>
        <dbReference type="ARBA" id="ARBA00022519"/>
    </source>
</evidence>